<sequence>MKLNSNYMNMLIPKIPQKFITITFTWFKKFKNYNLIIVLGNGIAVKFVQSALRWLIECLNLLNFQIIEKKSRQSRKNLIILRLKSFVRLCLTEIINNGYKYFNLSLCFIEIFLSKNKNSNGMHTLNVIKQNSIKIDRKSCRN</sequence>
<proteinExistence type="predicted"/>
<accession>A0A3M7SYR2</accession>
<comment type="caution">
    <text evidence="1">The sequence shown here is derived from an EMBL/GenBank/DDBJ whole genome shotgun (WGS) entry which is preliminary data.</text>
</comment>
<keyword evidence="2" id="KW-1185">Reference proteome</keyword>
<organism evidence="1 2">
    <name type="scientific">Brachionus plicatilis</name>
    <name type="common">Marine rotifer</name>
    <name type="synonym">Brachionus muelleri</name>
    <dbReference type="NCBI Taxonomy" id="10195"/>
    <lineage>
        <taxon>Eukaryota</taxon>
        <taxon>Metazoa</taxon>
        <taxon>Spiralia</taxon>
        <taxon>Gnathifera</taxon>
        <taxon>Rotifera</taxon>
        <taxon>Eurotatoria</taxon>
        <taxon>Monogononta</taxon>
        <taxon>Pseudotrocha</taxon>
        <taxon>Ploima</taxon>
        <taxon>Brachionidae</taxon>
        <taxon>Brachionus</taxon>
    </lineage>
</organism>
<evidence type="ECO:0000313" key="1">
    <source>
        <dbReference type="EMBL" id="RNA40973.1"/>
    </source>
</evidence>
<dbReference type="AlphaFoldDB" id="A0A3M7SYR2"/>
<dbReference type="EMBL" id="REGN01000564">
    <property type="protein sequence ID" value="RNA40973.1"/>
    <property type="molecule type" value="Genomic_DNA"/>
</dbReference>
<reference evidence="1 2" key="1">
    <citation type="journal article" date="2018" name="Sci. Rep.">
        <title>Genomic signatures of local adaptation to the degree of environmental predictability in rotifers.</title>
        <authorList>
            <person name="Franch-Gras L."/>
            <person name="Hahn C."/>
            <person name="Garcia-Roger E.M."/>
            <person name="Carmona M.J."/>
            <person name="Serra M."/>
            <person name="Gomez A."/>
        </authorList>
    </citation>
    <scope>NUCLEOTIDE SEQUENCE [LARGE SCALE GENOMIC DNA]</scope>
    <source>
        <strain evidence="1">HYR1</strain>
    </source>
</reference>
<protein>
    <submittedName>
        <fullName evidence="1">Uncharacterized protein</fullName>
    </submittedName>
</protein>
<name>A0A3M7SYR2_BRAPC</name>
<dbReference type="Proteomes" id="UP000276133">
    <property type="component" value="Unassembled WGS sequence"/>
</dbReference>
<gene>
    <name evidence="1" type="ORF">BpHYR1_044496</name>
</gene>
<evidence type="ECO:0000313" key="2">
    <source>
        <dbReference type="Proteomes" id="UP000276133"/>
    </source>
</evidence>